<evidence type="ECO:0000313" key="3">
    <source>
        <dbReference type="EMBL" id="EJJ06061.1"/>
    </source>
</evidence>
<proteinExistence type="predicted"/>
<accession>J1ZWC8</accession>
<feature type="chain" id="PRO_5036283931" description="Secreted protein" evidence="2">
    <location>
        <begin position="27"/>
        <end position="138"/>
    </location>
</feature>
<dbReference type="KEGG" id="sauh:SU9_016630"/>
<evidence type="ECO:0000256" key="1">
    <source>
        <dbReference type="SAM" id="MobiDB-lite"/>
    </source>
</evidence>
<protein>
    <recommendedName>
        <fullName evidence="6">Secreted protein</fullName>
    </recommendedName>
</protein>
<dbReference type="AlphaFoldDB" id="J1ZWC8"/>
<dbReference type="EMBL" id="CP072931">
    <property type="protein sequence ID" value="QTZ92902.1"/>
    <property type="molecule type" value="Genomic_DNA"/>
</dbReference>
<dbReference type="STRING" id="1160718.SU9_14942"/>
<dbReference type="EMBL" id="AJGV01000093">
    <property type="protein sequence ID" value="EJJ06061.1"/>
    <property type="molecule type" value="Genomic_DNA"/>
</dbReference>
<dbReference type="Proteomes" id="UP000009036">
    <property type="component" value="Chromosome"/>
</dbReference>
<keyword evidence="5" id="KW-1185">Reference proteome</keyword>
<dbReference type="eggNOG" id="ENOG5030BPS">
    <property type="taxonomic scope" value="Bacteria"/>
</dbReference>
<reference evidence="3" key="1">
    <citation type="journal article" date="2012" name="J. Bacteriol.">
        <title>Genome Sequence of Streptomyces auratus Strain AGR0001, a Phoslactomycin-Producing Actinomycete.</title>
        <authorList>
            <person name="Han X."/>
            <person name="Li M."/>
            <person name="Ding Z."/>
            <person name="Zhao J."/>
            <person name="Ji K."/>
            <person name="Wen M."/>
            <person name="Lu T."/>
        </authorList>
    </citation>
    <scope>NUCLEOTIDE SEQUENCE [LARGE SCALE GENOMIC DNA]</scope>
    <source>
        <strain evidence="3">AGR0001</strain>
    </source>
</reference>
<organism evidence="3">
    <name type="scientific">Streptomyces auratus AGR0001</name>
    <dbReference type="NCBI Taxonomy" id="1160718"/>
    <lineage>
        <taxon>Bacteria</taxon>
        <taxon>Bacillati</taxon>
        <taxon>Actinomycetota</taxon>
        <taxon>Actinomycetes</taxon>
        <taxon>Kitasatosporales</taxon>
        <taxon>Streptomycetaceae</taxon>
        <taxon>Streptomyces</taxon>
    </lineage>
</organism>
<keyword evidence="2" id="KW-0732">Signal</keyword>
<evidence type="ECO:0008006" key="6">
    <source>
        <dbReference type="Google" id="ProtNLM"/>
    </source>
</evidence>
<evidence type="ECO:0000313" key="4">
    <source>
        <dbReference type="EMBL" id="QTZ92902.1"/>
    </source>
</evidence>
<evidence type="ECO:0000256" key="2">
    <source>
        <dbReference type="SAM" id="SignalP"/>
    </source>
</evidence>
<name>J1ZWC8_9ACTN</name>
<dbReference type="HOGENOM" id="CLU_1854017_0_0_11"/>
<feature type="compositionally biased region" description="Basic and acidic residues" evidence="1">
    <location>
        <begin position="63"/>
        <end position="82"/>
    </location>
</feature>
<dbReference type="OrthoDB" id="4335078at2"/>
<evidence type="ECO:0000313" key="5">
    <source>
        <dbReference type="Proteomes" id="UP000009036"/>
    </source>
</evidence>
<feature type="region of interest" description="Disordered" evidence="1">
    <location>
        <begin position="28"/>
        <end position="87"/>
    </location>
</feature>
<sequence length="138" mass="15342">MRTKLAAGLVGAATVLTLVGGPVAVADGKDNPTMAADTPAQTDDTSPWMHDTPSRTYDTPSRFNDRRDRRHDRRNERNEAQGRHRNNPLRLTACALKTALGVLTGRTGHCGLDRFARGGYRNNNFGRNNNFDRGYRNF</sequence>
<dbReference type="RefSeq" id="WP_006604538.1">
    <property type="nucleotide sequence ID" value="NZ_CP072931.1"/>
</dbReference>
<gene>
    <name evidence="4" type="ORF">SU9_016630</name>
    <name evidence="3" type="ORF">SU9_14942</name>
</gene>
<dbReference type="PATRIC" id="fig|1160718.3.peg.3023"/>
<feature type="signal peptide" evidence="2">
    <location>
        <begin position="1"/>
        <end position="26"/>
    </location>
</feature>
<reference evidence="4" key="2">
    <citation type="submission" date="2021-04" db="EMBL/GenBank/DDBJ databases">
        <authorList>
            <person name="Wen M.-L."/>
            <person name="Han X.-L."/>
            <person name="Xiong J."/>
        </authorList>
    </citation>
    <scope>NUCLEOTIDE SEQUENCE</scope>
    <source>
        <strain evidence="4">AGR0001</strain>
    </source>
</reference>